<dbReference type="AlphaFoldDB" id="A0AAP0M863"/>
<feature type="transmembrane region" description="Helical" evidence="1">
    <location>
        <begin position="111"/>
        <end position="130"/>
    </location>
</feature>
<dbReference type="EMBL" id="JBCGBO010000005">
    <property type="protein sequence ID" value="KAK9199138.1"/>
    <property type="molecule type" value="Genomic_DNA"/>
</dbReference>
<accession>A0AAP0M863</accession>
<gene>
    <name evidence="2" type="ORF">WN944_014326</name>
</gene>
<name>A0AAP0M863_9ROSI</name>
<evidence type="ECO:0000313" key="2">
    <source>
        <dbReference type="EMBL" id="KAK9199138.1"/>
    </source>
</evidence>
<comment type="caution">
    <text evidence="2">The sequence shown here is derived from an EMBL/GenBank/DDBJ whole genome shotgun (WGS) entry which is preliminary data.</text>
</comment>
<reference evidence="2 3" key="1">
    <citation type="submission" date="2024-05" db="EMBL/GenBank/DDBJ databases">
        <title>Haplotype-resolved chromosome-level genome assembly of Huyou (Citrus changshanensis).</title>
        <authorList>
            <person name="Miao C."/>
            <person name="Chen W."/>
            <person name="Wu Y."/>
            <person name="Wang L."/>
            <person name="Zhao S."/>
            <person name="Grierson D."/>
            <person name="Xu C."/>
            <person name="Chen K."/>
        </authorList>
    </citation>
    <scope>NUCLEOTIDE SEQUENCE [LARGE SCALE GENOMIC DNA]</scope>
    <source>
        <strain evidence="2">01-14</strain>
        <tissue evidence="2">Leaf</tissue>
    </source>
</reference>
<proteinExistence type="predicted"/>
<feature type="transmembrane region" description="Helical" evidence="1">
    <location>
        <begin position="167"/>
        <end position="188"/>
    </location>
</feature>
<organism evidence="2 3">
    <name type="scientific">Citrus x changshan-huyou</name>
    <dbReference type="NCBI Taxonomy" id="2935761"/>
    <lineage>
        <taxon>Eukaryota</taxon>
        <taxon>Viridiplantae</taxon>
        <taxon>Streptophyta</taxon>
        <taxon>Embryophyta</taxon>
        <taxon>Tracheophyta</taxon>
        <taxon>Spermatophyta</taxon>
        <taxon>Magnoliopsida</taxon>
        <taxon>eudicotyledons</taxon>
        <taxon>Gunneridae</taxon>
        <taxon>Pentapetalae</taxon>
        <taxon>rosids</taxon>
        <taxon>malvids</taxon>
        <taxon>Sapindales</taxon>
        <taxon>Rutaceae</taxon>
        <taxon>Aurantioideae</taxon>
        <taxon>Citrus</taxon>
    </lineage>
</organism>
<feature type="transmembrane region" description="Helical" evidence="1">
    <location>
        <begin position="137"/>
        <end position="155"/>
    </location>
</feature>
<dbReference type="Proteomes" id="UP001428341">
    <property type="component" value="Unassembled WGS sequence"/>
</dbReference>
<keyword evidence="1" id="KW-0812">Transmembrane</keyword>
<keyword evidence="1" id="KW-0472">Membrane</keyword>
<evidence type="ECO:0000313" key="3">
    <source>
        <dbReference type="Proteomes" id="UP001428341"/>
    </source>
</evidence>
<evidence type="ECO:0000256" key="1">
    <source>
        <dbReference type="SAM" id="Phobius"/>
    </source>
</evidence>
<sequence>MEHLCSDSFSRNEVIRCMHMRLLRVRKDPADRPLMATIVLVLDSYSIILPVPQQPSFMLHFNTQFILIGFSNPNTNASSFGARIAAAPPERLCPFSFVGCLRVDTRDFEGVFFAIAGGGIVVASCLAVMLTMISLKLLLAFAVLVALLMTSSIAASTSSSHSKSISSLIKIFSLPLLLGVTIGGFSSFSSSSYSSSLSSSPSASLTSPCSYCCSSVDSLSLSTSSLFFAGAISSTH</sequence>
<keyword evidence="3" id="KW-1185">Reference proteome</keyword>
<keyword evidence="1" id="KW-1133">Transmembrane helix</keyword>
<protein>
    <submittedName>
        <fullName evidence="2">Uncharacterized protein</fullName>
    </submittedName>
</protein>